<dbReference type="Proteomes" id="UP000717328">
    <property type="component" value="Unassembled WGS sequence"/>
</dbReference>
<comment type="similarity">
    <text evidence="1">Belongs to the peptidase C14B family.</text>
</comment>
<dbReference type="OrthoDB" id="3223806at2759"/>
<dbReference type="GO" id="GO:0006508">
    <property type="term" value="P:proteolysis"/>
    <property type="evidence" value="ECO:0007669"/>
    <property type="project" value="InterPro"/>
</dbReference>
<evidence type="ECO:0000313" key="5">
    <source>
        <dbReference type="Proteomes" id="UP000717328"/>
    </source>
</evidence>
<dbReference type="InterPro" id="IPR011600">
    <property type="entry name" value="Pept_C14_caspase"/>
</dbReference>
<dbReference type="Gene3D" id="3.40.50.1460">
    <property type="match status" value="1"/>
</dbReference>
<protein>
    <submittedName>
        <fullName evidence="4">Uncharacterized protein</fullName>
    </submittedName>
</protein>
<dbReference type="AlphaFoldDB" id="A0A9P7G262"/>
<reference evidence="4" key="2">
    <citation type="submission" date="2021-10" db="EMBL/GenBank/DDBJ databases">
        <title>Phylogenomics reveals ancestral predisposition of the termite-cultivated fungus Termitomyces towards a domesticated lifestyle.</title>
        <authorList>
            <person name="Auxier B."/>
            <person name="Grum-Grzhimaylo A."/>
            <person name="Cardenas M.E."/>
            <person name="Lodge J.D."/>
            <person name="Laessoe T."/>
            <person name="Pedersen O."/>
            <person name="Smith M.E."/>
            <person name="Kuyper T.W."/>
            <person name="Franco-Molano E.A."/>
            <person name="Baroni T.J."/>
            <person name="Aanen D.K."/>
        </authorList>
    </citation>
    <scope>NUCLEOTIDE SEQUENCE</scope>
    <source>
        <strain evidence="4">D49</strain>
    </source>
</reference>
<gene>
    <name evidence="4" type="ORF">H0H81_006721</name>
</gene>
<reference evidence="4" key="1">
    <citation type="submission" date="2021-02" db="EMBL/GenBank/DDBJ databases">
        <authorList>
            <person name="Nieuwenhuis M."/>
            <person name="Van De Peppel L.J.J."/>
        </authorList>
    </citation>
    <scope>NUCLEOTIDE SEQUENCE</scope>
    <source>
        <strain evidence="4">D49</strain>
    </source>
</reference>
<dbReference type="SUPFAM" id="SSF53098">
    <property type="entry name" value="Ribonuclease H-like"/>
    <property type="match status" value="1"/>
</dbReference>
<dbReference type="InterPro" id="IPR012337">
    <property type="entry name" value="RNaseH-like_sf"/>
</dbReference>
<feature type="domain" description="Peptidase C14 caspase" evidence="2">
    <location>
        <begin position="6"/>
        <end position="269"/>
    </location>
</feature>
<dbReference type="PANTHER" id="PTHR48104">
    <property type="entry name" value="METACASPASE-4"/>
    <property type="match status" value="1"/>
</dbReference>
<proteinExistence type="inferred from homology"/>
<evidence type="ECO:0000256" key="1">
    <source>
        <dbReference type="ARBA" id="ARBA00009005"/>
    </source>
</evidence>
<dbReference type="InterPro" id="IPR050452">
    <property type="entry name" value="Metacaspase"/>
</dbReference>
<dbReference type="GO" id="GO:0005737">
    <property type="term" value="C:cytoplasm"/>
    <property type="evidence" value="ECO:0007669"/>
    <property type="project" value="TreeGrafter"/>
</dbReference>
<dbReference type="GO" id="GO:0004197">
    <property type="term" value="F:cysteine-type endopeptidase activity"/>
    <property type="evidence" value="ECO:0007669"/>
    <property type="project" value="InterPro"/>
</dbReference>
<accession>A0A9P7G262</accession>
<feature type="domain" description="DUF659" evidence="3">
    <location>
        <begin position="588"/>
        <end position="724"/>
    </location>
</feature>
<dbReference type="Pfam" id="PF04937">
    <property type="entry name" value="DUF659"/>
    <property type="match status" value="1"/>
</dbReference>
<comment type="caution">
    <text evidence="4">The sequence shown here is derived from an EMBL/GenBank/DDBJ whole genome shotgun (WGS) entry which is preliminary data.</text>
</comment>
<evidence type="ECO:0000313" key="4">
    <source>
        <dbReference type="EMBL" id="KAG5639132.1"/>
    </source>
</evidence>
<dbReference type="Pfam" id="PF00656">
    <property type="entry name" value="Peptidase_C14"/>
    <property type="match status" value="1"/>
</dbReference>
<sequence length="837" mass="93707">MPTPVFALIIGIDIYQATGIRDLNSCVKDARQIRRFLIDDLNVPRDHICLLLDDEATKLAIEDAFMSHLVNNTSINRGDAIVIYFAGHGSSIRAPKEWFEGDSYSETCNVEVLCPHDHDTDQYGIPIAGISDRSMHAVIGELAQIKGNNITFIADCCFSPPMTRNHGSIRWTPTNKSKPDDLYKGLWLGARGKLHIRGLGFYTAQSKTHVVLSACSPGGKAVERKPGGIFTRSLLQTAFGLSLHRTSYSLLLDRVLQSVGSDEQRPVCVGAYLKDRIVFDGVPFFLDARLIPLSIIKDSELSLHLHNYFSSLNPVIATVVVTEAHPTWCMGRIDSLAVLQLTGHKGYKYDRSGQSEVVAEGSSNLVQEGKINRFSTRLTPLEVRIDTLVIVSVMARIKEWVWDHYHQDSEKCNGTHYGARCKFCTLAKLSKIREAEQVALLKGIVDAIRSDNILLSEAKEATTRTTGKIDVLQNHLIQCQYCPEDIKQRARSSKAKRKGFELDDIEESTRSSASTSESLRVPVQSQLKKQKSFTVVAAKALSFNPERQEAFHIQLLRAFVSAGWSFNTIEDVEVMKLFHDFCPGARLPGRDKLSGKILGNAVTKFTNEMVNSVKGGLATISCDGWKDISKKHLIAFMFTANRNAHLTRVYDQSAKRKTGDNLAVLMKEEIKYLRDIGLRVIGLVGDAGPDERRARRLVQAEEPHILIADCWSHQIPLILADYKKGNPALAIVMDEGGNVVKWFNNHSIALGMLDKEQKDINPDGKVHVLIFPIITRWTAWFCALARLLLVRRGLEITSTKYHDEILDSVGRKARDKDKARIILRRVKDDSWWEKVAT</sequence>
<dbReference type="PANTHER" id="PTHR48104:SF30">
    <property type="entry name" value="METACASPASE-1"/>
    <property type="match status" value="1"/>
</dbReference>
<evidence type="ECO:0000259" key="3">
    <source>
        <dbReference type="Pfam" id="PF04937"/>
    </source>
</evidence>
<keyword evidence="5" id="KW-1185">Reference proteome</keyword>
<name>A0A9P7G262_9AGAR</name>
<dbReference type="EMBL" id="JABCKI010005731">
    <property type="protein sequence ID" value="KAG5639132.1"/>
    <property type="molecule type" value="Genomic_DNA"/>
</dbReference>
<evidence type="ECO:0000259" key="2">
    <source>
        <dbReference type="Pfam" id="PF00656"/>
    </source>
</evidence>
<organism evidence="4 5">
    <name type="scientific">Sphagnurus paluster</name>
    <dbReference type="NCBI Taxonomy" id="117069"/>
    <lineage>
        <taxon>Eukaryota</taxon>
        <taxon>Fungi</taxon>
        <taxon>Dikarya</taxon>
        <taxon>Basidiomycota</taxon>
        <taxon>Agaricomycotina</taxon>
        <taxon>Agaricomycetes</taxon>
        <taxon>Agaricomycetidae</taxon>
        <taxon>Agaricales</taxon>
        <taxon>Tricholomatineae</taxon>
        <taxon>Lyophyllaceae</taxon>
        <taxon>Sphagnurus</taxon>
    </lineage>
</organism>
<dbReference type="InterPro" id="IPR007021">
    <property type="entry name" value="DUF659"/>
</dbReference>